<accession>A0AAW0FQ81</accession>
<dbReference type="InterPro" id="IPR001810">
    <property type="entry name" value="F-box_dom"/>
</dbReference>
<evidence type="ECO:0000259" key="1">
    <source>
        <dbReference type="Pfam" id="PF12937"/>
    </source>
</evidence>
<dbReference type="AlphaFoldDB" id="A0AAW0FQ81"/>
<keyword evidence="3" id="KW-1185">Reference proteome</keyword>
<dbReference type="EMBL" id="JASBNA010000032">
    <property type="protein sequence ID" value="KAK7683021.1"/>
    <property type="molecule type" value="Genomic_DNA"/>
</dbReference>
<dbReference type="Proteomes" id="UP001385951">
    <property type="component" value="Unassembled WGS sequence"/>
</dbReference>
<sequence length="584" mass="67401">MDSIPIIIDGFPPEVVTPGTSFSNLTPAEIHAQITSHETVVSRLEYLLLHHRRAIARYRGSLNEIVPSINRSLPPEILSEIFLRYRRVHNYGTQYIHDANRSFYPWLKAAHVCRSWRNIVLSTSLLFDTLHMPMMHTSFGGDFLRLSGKRPLYLEIHYPWWYQCTPLLHRTRSVIVHSDPSHDWVWKWPTCPTVSYFDWCPSKVLPRRLLDRDLRDVMPNLQCLKTTKSVSICDTFPRTLKTLILTGNMPPGRRVEEILLKLHELPQLENLSISSLYHDDPDLSLPPVVQEQNQLGHLKCLELKGRLPWILTFLYHIRSVDSLKLYFNHFWSRDPWSLLPPVLQTKLRPPPQYCLVPIGNSSALTCGFVQRRDGLELGINEGKGYDNTFPYNSYQVIIKVDPLQHSLPIEILTRSLSSHLASVTSSKFTFEPDPIHSNSNLWHSRIMMQTVLCTMPNTTILDITPSVIRVDLNGYFDGYFDVLLPPPKEDNTLHFPDLRKMRLDARGLVYNCYYQVPSSVNAFFTPLRDVLQCRKEHGMELQVLEMYGCDRVDDSGLVDNLTSLLGPFVGDLIFSYQDPEDPDE</sequence>
<evidence type="ECO:0000313" key="2">
    <source>
        <dbReference type="EMBL" id="KAK7683021.1"/>
    </source>
</evidence>
<organism evidence="2 3">
    <name type="scientific">Cerrena zonata</name>
    <dbReference type="NCBI Taxonomy" id="2478898"/>
    <lineage>
        <taxon>Eukaryota</taxon>
        <taxon>Fungi</taxon>
        <taxon>Dikarya</taxon>
        <taxon>Basidiomycota</taxon>
        <taxon>Agaricomycotina</taxon>
        <taxon>Agaricomycetes</taxon>
        <taxon>Polyporales</taxon>
        <taxon>Cerrenaceae</taxon>
        <taxon>Cerrena</taxon>
    </lineage>
</organism>
<proteinExistence type="predicted"/>
<feature type="domain" description="F-box" evidence="1">
    <location>
        <begin position="72"/>
        <end position="125"/>
    </location>
</feature>
<gene>
    <name evidence="2" type="ORF">QCA50_013693</name>
</gene>
<evidence type="ECO:0000313" key="3">
    <source>
        <dbReference type="Proteomes" id="UP001385951"/>
    </source>
</evidence>
<name>A0AAW0FQ81_9APHY</name>
<comment type="caution">
    <text evidence="2">The sequence shown here is derived from an EMBL/GenBank/DDBJ whole genome shotgun (WGS) entry which is preliminary data.</text>
</comment>
<dbReference type="Pfam" id="PF12937">
    <property type="entry name" value="F-box-like"/>
    <property type="match status" value="1"/>
</dbReference>
<protein>
    <recommendedName>
        <fullName evidence="1">F-box domain-containing protein</fullName>
    </recommendedName>
</protein>
<reference evidence="2 3" key="1">
    <citation type="submission" date="2022-09" db="EMBL/GenBank/DDBJ databases">
        <authorList>
            <person name="Palmer J.M."/>
        </authorList>
    </citation>
    <scope>NUCLEOTIDE SEQUENCE [LARGE SCALE GENOMIC DNA]</scope>
    <source>
        <strain evidence="2 3">DSM 7382</strain>
    </source>
</reference>
<dbReference type="Gene3D" id="1.20.1280.50">
    <property type="match status" value="1"/>
</dbReference>